<evidence type="ECO:0000313" key="2">
    <source>
        <dbReference type="Proteomes" id="UP000509122"/>
    </source>
</evidence>
<organism evidence="1 2">
    <name type="scientific">Rapeseed phyllody phytoplasma</name>
    <dbReference type="NCBI Taxonomy" id="2490543"/>
    <lineage>
        <taxon>Bacteria</taxon>
        <taxon>Bacillati</taxon>
        <taxon>Mycoplasmatota</taxon>
        <taxon>Mollicutes</taxon>
        <taxon>Acholeplasmatales</taxon>
        <taxon>Acholeplasmataceae</taxon>
        <taxon>Candidatus Phytoplasma</taxon>
        <taxon>16SrI (Aster yellows group)</taxon>
    </lineage>
</organism>
<dbReference type="KEGG" id="rphy:RP166_0930"/>
<name>A0A859I8N4_9MOLU</name>
<protein>
    <submittedName>
        <fullName evidence="1">Uncharacterized protein</fullName>
    </submittedName>
</protein>
<reference evidence="1 2" key="1">
    <citation type="submission" date="2020-06" db="EMBL/GenBank/DDBJ databases">
        <title>Complete genome sequence of Candidatus Phytoplasma asteris RP166.</title>
        <authorList>
            <person name="Cho S.-T."/>
            <person name="Zwolinska A."/>
            <person name="Huang W."/>
            <person name="Wouters R."/>
            <person name="Hogenhout S.A."/>
            <person name="Kuo C.-H."/>
        </authorList>
    </citation>
    <scope>NUCLEOTIDE SEQUENCE [LARGE SCALE GENOMIC DNA]</scope>
    <source>
        <strain evidence="1">RP166</strain>
    </source>
</reference>
<accession>A0A859I8N4</accession>
<evidence type="ECO:0000313" key="1">
    <source>
        <dbReference type="EMBL" id="QKX95106.1"/>
    </source>
</evidence>
<dbReference type="AlphaFoldDB" id="A0A859I8N4"/>
<proteinExistence type="predicted"/>
<sequence length="47" mass="5645">MGFFEYLINPSKRVKKILKPRNPDDDITFLVEEKIEEIKNQKKLPIK</sequence>
<gene>
    <name evidence="1" type="ORF">RP166_0930</name>
</gene>
<dbReference type="EMBL" id="CP055264">
    <property type="protein sequence ID" value="QKX95106.1"/>
    <property type="molecule type" value="Genomic_DNA"/>
</dbReference>
<dbReference type="Proteomes" id="UP000509122">
    <property type="component" value="Chromosome"/>
</dbReference>